<evidence type="ECO:0000313" key="3">
    <source>
        <dbReference type="Proteomes" id="UP000649232"/>
    </source>
</evidence>
<sequence length="853" mass="96143">MENVNKEIMAWVHGQPHWVQLAVTKVFGQAAVSDEVIDELLALLKTTEGQSNGTKIDLDPYFKETSGASSDIRIVSIGEIEGIDALAPRNPLPFTPKLSVVYGNNGSGKSGYARILKKLCGKPNAAELQPNVYKTAPQRRQCTVVASIDGTEKTFVWPANSKSVEELSPVDVFDSQTGFFYIDKDQEVSYVPNEVALFEQLVSVFQKLQQKLRAEQDSVNTKLPARPLEFGDTKYIRAMFDRLKHNTDVNTVEGFFSFTDDDSTVLKQQEERLSASPVDLATKKNKRVIQLENLLRQVTSAANLVSQTAVNTLQQLEHDAQQKRKVARQAADAIVNEISFDGFGNETWKAMWEAARKYSKQNAYPEADFPVVEQDSKCVLCEQELGVVAKQRLVKFESYVTGELESSATTAETAFTNALKQLPEKPSNQELLTAFQAAQLDENEWLPVFKTVWDDIETVVKTEKDQNRESHSYYDLATDTFEAIQSLIDNLKLEIEQHKKDAENFDKPALTAEINDFKSKRWASGYIQSIKNEIAGLQKKHQIDGWLKSVNTTAVSKEAGRISEILVTDAFVGRFNTELKLLGAGKVNVELIKTKTKHGRVQHKIQLHGLHPQHSRSKALQVLSEGEQRIVSLAAFLADVTSKPNSAPFIFDDPISSLDQTYEEHTAKRLVDLSEERQVIVFTHRLSLLGQLIEKGKAECIHLRREMWGTGEHGALPLFAKNPIKAINDLRNSRLSAARKVFTTEGYDGYYPLAKAICSDFRILLERIVEVELLAEVVMRHRKDVQTKNRIQQLAKITKEDCEMLEQLMTHYSYFEHSHSNDTTVDIPEPDALDASFGQIVNWHQEFKARKVN</sequence>
<name>A0ABS0WBE1_9ALTE</name>
<dbReference type="Gene3D" id="3.40.50.300">
    <property type="entry name" value="P-loop containing nucleotide triphosphate hydrolases"/>
    <property type="match status" value="1"/>
</dbReference>
<dbReference type="InterPro" id="IPR026866">
    <property type="entry name" value="CR006_AAA"/>
</dbReference>
<protein>
    <submittedName>
        <fullName evidence="2">AAA family ATPase</fullName>
    </submittedName>
</protein>
<gene>
    <name evidence="2" type="ORF">JEU11_04980</name>
</gene>
<proteinExistence type="predicted"/>
<evidence type="ECO:0000313" key="2">
    <source>
        <dbReference type="EMBL" id="MBJ2135802.1"/>
    </source>
</evidence>
<comment type="caution">
    <text evidence="2">The sequence shown here is derived from an EMBL/GenBank/DDBJ whole genome shotgun (WGS) entry which is preliminary data.</text>
</comment>
<dbReference type="InterPro" id="IPR027417">
    <property type="entry name" value="P-loop_NTPase"/>
</dbReference>
<evidence type="ECO:0000259" key="1">
    <source>
        <dbReference type="Pfam" id="PF13166"/>
    </source>
</evidence>
<dbReference type="Pfam" id="PF13166">
    <property type="entry name" value="AAA_13"/>
    <property type="match status" value="1"/>
</dbReference>
<feature type="domain" description="Protein CR006 P-loop" evidence="1">
    <location>
        <begin position="99"/>
        <end position="692"/>
    </location>
</feature>
<organism evidence="2 3">
    <name type="scientific">Paraglaciecola chathamensis</name>
    <dbReference type="NCBI Taxonomy" id="368405"/>
    <lineage>
        <taxon>Bacteria</taxon>
        <taxon>Pseudomonadati</taxon>
        <taxon>Pseudomonadota</taxon>
        <taxon>Gammaproteobacteria</taxon>
        <taxon>Alteromonadales</taxon>
        <taxon>Alteromonadaceae</taxon>
        <taxon>Paraglaciecola</taxon>
    </lineage>
</organism>
<dbReference type="Proteomes" id="UP000649232">
    <property type="component" value="Unassembled WGS sequence"/>
</dbReference>
<accession>A0ABS0WBE1</accession>
<dbReference type="RefSeq" id="WP_198823879.1">
    <property type="nucleotide sequence ID" value="NZ_JAEILT010000005.1"/>
</dbReference>
<dbReference type="SUPFAM" id="SSF52540">
    <property type="entry name" value="P-loop containing nucleoside triphosphate hydrolases"/>
    <property type="match status" value="1"/>
</dbReference>
<reference evidence="2 3" key="1">
    <citation type="submission" date="2020-12" db="EMBL/GenBank/DDBJ databases">
        <title>Draft genome sequences of nine environmental bacterial isolates colonizing plastic.</title>
        <authorList>
            <person name="Borre I."/>
            <person name="Sonnenschein E.C."/>
        </authorList>
    </citation>
    <scope>NUCLEOTIDE SEQUENCE [LARGE SCALE GENOMIC DNA]</scope>
    <source>
        <strain evidence="2 3">IB30</strain>
    </source>
</reference>
<dbReference type="EMBL" id="JAEILT010000005">
    <property type="protein sequence ID" value="MBJ2135802.1"/>
    <property type="molecule type" value="Genomic_DNA"/>
</dbReference>